<dbReference type="InterPro" id="IPR050276">
    <property type="entry name" value="MshD_Acetyltransferase"/>
</dbReference>
<dbReference type="PROSITE" id="PS51186">
    <property type="entry name" value="GNAT"/>
    <property type="match status" value="1"/>
</dbReference>
<dbReference type="GO" id="GO:0016747">
    <property type="term" value="F:acyltransferase activity, transferring groups other than amino-acyl groups"/>
    <property type="evidence" value="ECO:0007669"/>
    <property type="project" value="InterPro"/>
</dbReference>
<dbReference type="CDD" id="cd04301">
    <property type="entry name" value="NAT_SF"/>
    <property type="match status" value="1"/>
</dbReference>
<dbReference type="Proteomes" id="UP000266506">
    <property type="component" value="Unassembled WGS sequence"/>
</dbReference>
<sequence length="172" mass="19974">MENITLEKITYKNYIDVIWRLKVSRSQKNFVASNNNSLAEAYVAITNGCVAMPFAICKNNKPIGFLMIGYGMDEEDLEGEDPLFIEMVKKSYCLWRFMIDKRYQNKGYGRKAMQLALDYIRTFPCGKADLCWLSYEPENVVAKKLYESFGFIEQPQWYNGKEGEEIPALLKL</sequence>
<dbReference type="SUPFAM" id="SSF55729">
    <property type="entry name" value="Acyl-CoA N-acyltransferases (Nat)"/>
    <property type="match status" value="1"/>
</dbReference>
<evidence type="ECO:0000259" key="1">
    <source>
        <dbReference type="PROSITE" id="PS51186"/>
    </source>
</evidence>
<dbReference type="Pfam" id="PF00583">
    <property type="entry name" value="Acetyltransf_1"/>
    <property type="match status" value="1"/>
</dbReference>
<dbReference type="InParanoid" id="A0A397S7Q1"/>
<dbReference type="RefSeq" id="WP_119015465.1">
    <property type="nucleotide sequence ID" value="NZ_QXEV01000002.1"/>
</dbReference>
<dbReference type="AlphaFoldDB" id="A0A397S7Q1"/>
<name>A0A397S7Q1_9MOLU</name>
<dbReference type="PANTHER" id="PTHR43617:SF2">
    <property type="entry name" value="UPF0039 PROTEIN SLL0451"/>
    <property type="match status" value="1"/>
</dbReference>
<evidence type="ECO:0000313" key="2">
    <source>
        <dbReference type="EMBL" id="RIA78344.1"/>
    </source>
</evidence>
<dbReference type="OrthoDB" id="9127144at2"/>
<keyword evidence="3" id="KW-1185">Reference proteome</keyword>
<comment type="caution">
    <text evidence="2">The sequence shown here is derived from an EMBL/GenBank/DDBJ whole genome shotgun (WGS) entry which is preliminary data.</text>
</comment>
<dbReference type="InterPro" id="IPR016181">
    <property type="entry name" value="Acyl_CoA_acyltransferase"/>
</dbReference>
<keyword evidence="2" id="KW-0808">Transferase</keyword>
<protein>
    <submittedName>
        <fullName evidence="2">Diamine N-acetyltransferase</fullName>
    </submittedName>
</protein>
<evidence type="ECO:0000313" key="3">
    <source>
        <dbReference type="Proteomes" id="UP000266506"/>
    </source>
</evidence>
<reference evidence="2 3" key="1">
    <citation type="submission" date="2018-08" db="EMBL/GenBank/DDBJ databases">
        <title>Genomic Encyclopedia of Archaeal and Bacterial Type Strains, Phase II (KMG-II): from individual species to whole genera.</title>
        <authorList>
            <person name="Goeker M."/>
        </authorList>
    </citation>
    <scope>NUCLEOTIDE SEQUENCE [LARGE SCALE GENOMIC DNA]</scope>
    <source>
        <strain evidence="2 3">ATCC 27112</strain>
    </source>
</reference>
<dbReference type="Gene3D" id="3.40.630.30">
    <property type="match status" value="1"/>
</dbReference>
<accession>A0A397S7Q1</accession>
<dbReference type="EMBL" id="QXEV01000002">
    <property type="protein sequence ID" value="RIA78344.1"/>
    <property type="molecule type" value="Genomic_DNA"/>
</dbReference>
<dbReference type="PANTHER" id="PTHR43617">
    <property type="entry name" value="L-AMINO ACID N-ACETYLTRANSFERASE"/>
    <property type="match status" value="1"/>
</dbReference>
<dbReference type="FunCoup" id="A0A397S7Q1">
    <property type="interactions" value="5"/>
</dbReference>
<feature type="domain" description="N-acetyltransferase" evidence="1">
    <location>
        <begin position="9"/>
        <end position="172"/>
    </location>
</feature>
<proteinExistence type="predicted"/>
<organism evidence="2 3">
    <name type="scientific">Anaeroplasma bactoclasticum</name>
    <dbReference type="NCBI Taxonomy" id="2088"/>
    <lineage>
        <taxon>Bacteria</taxon>
        <taxon>Bacillati</taxon>
        <taxon>Mycoplasmatota</taxon>
        <taxon>Mollicutes</taxon>
        <taxon>Anaeroplasmatales</taxon>
        <taxon>Anaeroplasmataceae</taxon>
        <taxon>Anaeroplasma</taxon>
    </lineage>
</organism>
<gene>
    <name evidence="2" type="ORF">EI71_00296</name>
</gene>
<dbReference type="InterPro" id="IPR000182">
    <property type="entry name" value="GNAT_dom"/>
</dbReference>